<evidence type="ECO:0000256" key="2">
    <source>
        <dbReference type="ARBA" id="ARBA00022898"/>
    </source>
</evidence>
<keyword evidence="4" id="KW-0032">Aminotransferase</keyword>
<dbReference type="PANTHER" id="PTHR43094">
    <property type="entry name" value="AMINOTRANSFERASE"/>
    <property type="match status" value="1"/>
</dbReference>
<dbReference type="InterPro" id="IPR015424">
    <property type="entry name" value="PyrdxlP-dep_Trfase"/>
</dbReference>
<dbReference type="PIRSF" id="PIRSF000521">
    <property type="entry name" value="Transaminase_4ab_Lys_Orn"/>
    <property type="match status" value="1"/>
</dbReference>
<keyword evidence="2 3" id="KW-0663">Pyridoxal phosphate</keyword>
<dbReference type="InterPro" id="IPR015421">
    <property type="entry name" value="PyrdxlP-dep_Trfase_major"/>
</dbReference>
<dbReference type="InterPro" id="IPR015422">
    <property type="entry name" value="PyrdxlP-dep_Trfase_small"/>
</dbReference>
<dbReference type="RefSeq" id="WP_213640194.1">
    <property type="nucleotide sequence ID" value="NZ_JADPMV010000001.1"/>
</dbReference>
<reference evidence="4 5" key="1">
    <citation type="journal article" date="2021" name="Syst. Appl. Microbiol.">
        <title>Pseudomonas lalucatii sp. nov. isolated from Vallgornera, a karstic cave in Mallorca, Western Mediterranean.</title>
        <authorList>
            <person name="Busquets A."/>
            <person name="Mulet M."/>
            <person name="Gomila M."/>
            <person name="Garcia-Valdes E."/>
        </authorList>
    </citation>
    <scope>NUCLEOTIDE SEQUENCE [LARGE SCALE GENOMIC DNA]</scope>
    <source>
        <strain evidence="4 5">R1b54</strain>
    </source>
</reference>
<sequence>MPAAVSDQASLAALDRAHYMHGYHLFDEHRQQDALQIGAGDGAYIQDLAGNRYLDAVGGMWCTNIGLGREEMVEAIAEQTRQLAYANPFCDMANPRAVELCAKLAELAPGDIDHVFLTTGGSTAVDTAIRLVHYYQNCRGLPHKKQILSRRHAYHGSTYLGMSLGGKQVDREGHFDFIQDGIHHLSGPYPYRAPAGLSEAEYLDSLVAEFEAKVLQLGAENVAAFIGEPVFGSGGVMVPPAGYHRRIWELCQRYDILFIADEVVTSFGRLGHFFASESVFGVQPDIITTAKGLTSGYQPLGACLFSERIWQVIAEPDQGRCFTHGFTYSGHPVACAAALKSIEIIQREGILQHVEEVGRYFEEQLKTLLDLPIVGDVRGLRFMACVEFVADKASKALFPEALNIGEWVHLRAQKRGLLVRPMVHLNVMSPPLILTREQVDFIVRVLRESILETLEDLKQAGHY</sequence>
<dbReference type="NCBIfam" id="NF005447">
    <property type="entry name" value="PRK07036.1"/>
    <property type="match status" value="1"/>
</dbReference>
<evidence type="ECO:0000313" key="5">
    <source>
        <dbReference type="Proteomes" id="UP001196601"/>
    </source>
</evidence>
<proteinExistence type="inferred from homology"/>
<keyword evidence="4" id="KW-0808">Transferase</keyword>
<dbReference type="InterPro" id="IPR005814">
    <property type="entry name" value="Aminotrans_3"/>
</dbReference>
<dbReference type="Gene3D" id="3.40.640.10">
    <property type="entry name" value="Type I PLP-dependent aspartate aminotransferase-like (Major domain)"/>
    <property type="match status" value="1"/>
</dbReference>
<keyword evidence="5" id="KW-1185">Reference proteome</keyword>
<protein>
    <submittedName>
        <fullName evidence="4">Aminotransferase</fullName>
    </submittedName>
</protein>
<comment type="similarity">
    <text evidence="1 3">Belongs to the class-III pyridoxal-phosphate-dependent aminotransferase family.</text>
</comment>
<evidence type="ECO:0000313" key="4">
    <source>
        <dbReference type="EMBL" id="MBS7660612.1"/>
    </source>
</evidence>
<accession>A0ABS5PVQ8</accession>
<evidence type="ECO:0000256" key="3">
    <source>
        <dbReference type="RuleBase" id="RU003560"/>
    </source>
</evidence>
<dbReference type="EMBL" id="JADPMV010000001">
    <property type="protein sequence ID" value="MBS7660612.1"/>
    <property type="molecule type" value="Genomic_DNA"/>
</dbReference>
<evidence type="ECO:0000256" key="1">
    <source>
        <dbReference type="ARBA" id="ARBA00008954"/>
    </source>
</evidence>
<dbReference type="GO" id="GO:0008483">
    <property type="term" value="F:transaminase activity"/>
    <property type="evidence" value="ECO:0007669"/>
    <property type="project" value="UniProtKB-KW"/>
</dbReference>
<dbReference type="SUPFAM" id="SSF53383">
    <property type="entry name" value="PLP-dependent transferases"/>
    <property type="match status" value="1"/>
</dbReference>
<dbReference type="CDD" id="cd00610">
    <property type="entry name" value="OAT_like"/>
    <property type="match status" value="1"/>
</dbReference>
<dbReference type="Pfam" id="PF00202">
    <property type="entry name" value="Aminotran_3"/>
    <property type="match status" value="1"/>
</dbReference>
<name>A0ABS5PVQ8_9PSED</name>
<comment type="caution">
    <text evidence="4">The sequence shown here is derived from an EMBL/GenBank/DDBJ whole genome shotgun (WGS) entry which is preliminary data.</text>
</comment>
<dbReference type="Gene3D" id="3.90.1150.10">
    <property type="entry name" value="Aspartate Aminotransferase, domain 1"/>
    <property type="match status" value="1"/>
</dbReference>
<dbReference type="PANTHER" id="PTHR43094:SF1">
    <property type="entry name" value="AMINOTRANSFERASE CLASS-III"/>
    <property type="match status" value="1"/>
</dbReference>
<organism evidence="4 5">
    <name type="scientific">Pseudomonas lalucatii</name>
    <dbReference type="NCBI Taxonomy" id="1424203"/>
    <lineage>
        <taxon>Bacteria</taxon>
        <taxon>Pseudomonadati</taxon>
        <taxon>Pseudomonadota</taxon>
        <taxon>Gammaproteobacteria</taxon>
        <taxon>Pseudomonadales</taxon>
        <taxon>Pseudomonadaceae</taxon>
        <taxon>Pseudomonas</taxon>
    </lineage>
</organism>
<gene>
    <name evidence="4" type="ORF">I0D00_01420</name>
</gene>
<dbReference type="Proteomes" id="UP001196601">
    <property type="component" value="Unassembled WGS sequence"/>
</dbReference>